<reference evidence="2 3" key="1">
    <citation type="submission" date="2019-08" db="EMBL/GenBank/DDBJ databases">
        <title>A chromosome-level genome assembly, high-density linkage maps, and genome scans reveal the genomic architecture of hybrid incompatibilities underlying speciation via character displacement in darters (Percidae: Etheostominae).</title>
        <authorList>
            <person name="Moran R.L."/>
            <person name="Catchen J.M."/>
            <person name="Fuller R.C."/>
        </authorList>
    </citation>
    <scope>NUCLEOTIDE SEQUENCE [LARGE SCALE GENOMIC DNA]</scope>
    <source>
        <strain evidence="2">EspeVRDwgs_2016</strain>
        <tissue evidence="2">Muscle</tissue>
    </source>
</reference>
<dbReference type="PANTHER" id="PTHR46791">
    <property type="entry name" value="EXPRESSED PROTEIN"/>
    <property type="match status" value="1"/>
</dbReference>
<evidence type="ECO:0000259" key="1">
    <source>
        <dbReference type="Pfam" id="PF24764"/>
    </source>
</evidence>
<proteinExistence type="predicted"/>
<name>A0A5J5D6V9_9PERO</name>
<evidence type="ECO:0000313" key="2">
    <source>
        <dbReference type="EMBL" id="KAA8589179.1"/>
    </source>
</evidence>
<sequence>MMTGIQQTMGHRVQWSRVYSSTHRVDFVGVLLRMKRIECVARRTYSVPGPLHLVHININHMGLVIFGGIDSFSRKGIILSSLFSLLMYLGTATNNKASTALDICSEAVQKNGFPLRIERLWRDVWMTVSNVHNEILHSLENEGVVCPSNSIHLFCAQYMFLTRLQRDLDVLRVGIEDEDHFASEQDVTSPGVILPVIECPLSDASILHAVLRLQPMLDQLREGLQLYDLLLLIEQYPEICQP</sequence>
<dbReference type="AlphaFoldDB" id="A0A5J5D6V9"/>
<gene>
    <name evidence="2" type="ORF">FQN60_010524</name>
</gene>
<dbReference type="Proteomes" id="UP000327493">
    <property type="component" value="Chromosome 10"/>
</dbReference>
<dbReference type="PANTHER" id="PTHR46791:SF11">
    <property type="entry name" value="INTEGRASE CATALYTIC DOMAIN-CONTAINING PROTEIN"/>
    <property type="match status" value="1"/>
</dbReference>
<keyword evidence="3" id="KW-1185">Reference proteome</keyword>
<organism evidence="2 3">
    <name type="scientific">Etheostoma spectabile</name>
    <name type="common">orangethroat darter</name>
    <dbReference type="NCBI Taxonomy" id="54343"/>
    <lineage>
        <taxon>Eukaryota</taxon>
        <taxon>Metazoa</taxon>
        <taxon>Chordata</taxon>
        <taxon>Craniata</taxon>
        <taxon>Vertebrata</taxon>
        <taxon>Euteleostomi</taxon>
        <taxon>Actinopterygii</taxon>
        <taxon>Neopterygii</taxon>
        <taxon>Teleostei</taxon>
        <taxon>Neoteleostei</taxon>
        <taxon>Acanthomorphata</taxon>
        <taxon>Eupercaria</taxon>
        <taxon>Perciformes</taxon>
        <taxon>Percoidei</taxon>
        <taxon>Percidae</taxon>
        <taxon>Etheostomatinae</taxon>
        <taxon>Etheostoma</taxon>
    </lineage>
</organism>
<comment type="caution">
    <text evidence="2">The sequence shown here is derived from an EMBL/GenBank/DDBJ whole genome shotgun (WGS) entry which is preliminary data.</text>
</comment>
<protein>
    <recommendedName>
        <fullName evidence="1">Integrase core domain-containing protein</fullName>
    </recommendedName>
</protein>
<accession>A0A5J5D6V9</accession>
<dbReference type="InterPro" id="IPR058913">
    <property type="entry name" value="Integrase_dom_put"/>
</dbReference>
<evidence type="ECO:0000313" key="3">
    <source>
        <dbReference type="Proteomes" id="UP000327493"/>
    </source>
</evidence>
<feature type="non-terminal residue" evidence="2">
    <location>
        <position position="242"/>
    </location>
</feature>
<dbReference type="EMBL" id="VOFY01000010">
    <property type="protein sequence ID" value="KAA8589179.1"/>
    <property type="molecule type" value="Genomic_DNA"/>
</dbReference>
<feature type="domain" description="Integrase core" evidence="1">
    <location>
        <begin position="116"/>
        <end position="172"/>
    </location>
</feature>
<dbReference type="Pfam" id="PF24764">
    <property type="entry name" value="rva_4"/>
    <property type="match status" value="1"/>
</dbReference>